<comment type="caution">
    <text evidence="3">The sequence shown here is derived from an EMBL/GenBank/DDBJ whole genome shotgun (WGS) entry which is preliminary data.</text>
</comment>
<keyword evidence="3" id="KW-0808">Transferase</keyword>
<dbReference type="GO" id="GO:0032259">
    <property type="term" value="P:methylation"/>
    <property type="evidence" value="ECO:0007669"/>
    <property type="project" value="UniProtKB-KW"/>
</dbReference>
<reference evidence="3" key="2">
    <citation type="submission" date="2023-05" db="EMBL/GenBank/DDBJ databases">
        <authorList>
            <consortium name="Lawrence Berkeley National Laboratory"/>
            <person name="Steindorff A."/>
            <person name="Hensen N."/>
            <person name="Bonometti L."/>
            <person name="Westerberg I."/>
            <person name="Brannstrom I.O."/>
            <person name="Guillou S."/>
            <person name="Cros-Aarteil S."/>
            <person name="Calhoun S."/>
            <person name="Haridas S."/>
            <person name="Kuo A."/>
            <person name="Mondo S."/>
            <person name="Pangilinan J."/>
            <person name="Riley R."/>
            <person name="Labutti K."/>
            <person name="Andreopoulos B."/>
            <person name="Lipzen A."/>
            <person name="Chen C."/>
            <person name="Yanf M."/>
            <person name="Daum C."/>
            <person name="Ng V."/>
            <person name="Clum A."/>
            <person name="Ohm R."/>
            <person name="Martin F."/>
            <person name="Silar P."/>
            <person name="Natvig D."/>
            <person name="Lalanne C."/>
            <person name="Gautier V."/>
            <person name="Ament-Velasquez S.L."/>
            <person name="Kruys A."/>
            <person name="Hutchinson M.I."/>
            <person name="Powell A.J."/>
            <person name="Barry K."/>
            <person name="Miller A.N."/>
            <person name="Grigoriev I.V."/>
            <person name="Debuchy R."/>
            <person name="Gladieux P."/>
            <person name="Thoren M.H."/>
            <person name="Johannesson H."/>
        </authorList>
    </citation>
    <scope>NUCLEOTIDE SEQUENCE</scope>
    <source>
        <strain evidence="3">CBS 103.79</strain>
    </source>
</reference>
<dbReference type="Gene3D" id="3.40.50.150">
    <property type="entry name" value="Vaccinia Virus protein VP39"/>
    <property type="match status" value="1"/>
</dbReference>
<keyword evidence="4" id="KW-1185">Reference proteome</keyword>
<evidence type="ECO:0000313" key="4">
    <source>
        <dbReference type="Proteomes" id="UP001303889"/>
    </source>
</evidence>
<accession>A0AAN6RU36</accession>
<organism evidence="3 4">
    <name type="scientific">Staphylotrichum tortipilum</name>
    <dbReference type="NCBI Taxonomy" id="2831512"/>
    <lineage>
        <taxon>Eukaryota</taxon>
        <taxon>Fungi</taxon>
        <taxon>Dikarya</taxon>
        <taxon>Ascomycota</taxon>
        <taxon>Pezizomycotina</taxon>
        <taxon>Sordariomycetes</taxon>
        <taxon>Sordariomycetidae</taxon>
        <taxon>Sordariales</taxon>
        <taxon>Chaetomiaceae</taxon>
        <taxon>Staphylotrichum</taxon>
    </lineage>
</organism>
<comment type="similarity">
    <text evidence="1">Belongs to the methyltransferase superfamily. LaeA methyltransferase family.</text>
</comment>
<sequence length="282" mass="31474">MSDIYAENMSRDADEAKRLDEQFDLMTQNIGYLLHPDVASALPPSPRVADVGTGTGIFLQRLQTSHPNATLDGYDISPAMFPPPQQQQHLPNMSLRVLDVKQPIPPELQGAYDLVHVRLLAAAMLPAEWGPVVRNVARLLKPGGWLQWEECDFAHVRHLRGRDGSRVDTARRMGRAFRDALHERFEHGWDTLADDMRAAGLGRLVEDVVSSDRLPESRERMTANGMEAIFKWAQLVAHGGNVPGLPTPGDELRQAERHAFADIESGCYTRFDIHIACGQRTS</sequence>
<dbReference type="GO" id="GO:0008168">
    <property type="term" value="F:methyltransferase activity"/>
    <property type="evidence" value="ECO:0007669"/>
    <property type="project" value="UniProtKB-KW"/>
</dbReference>
<name>A0AAN6RU36_9PEZI</name>
<dbReference type="InterPro" id="IPR013217">
    <property type="entry name" value="Methyltransf_12"/>
</dbReference>
<dbReference type="EMBL" id="MU855485">
    <property type="protein sequence ID" value="KAK3902809.1"/>
    <property type="molecule type" value="Genomic_DNA"/>
</dbReference>
<dbReference type="InterPro" id="IPR029063">
    <property type="entry name" value="SAM-dependent_MTases_sf"/>
</dbReference>
<dbReference type="Pfam" id="PF08242">
    <property type="entry name" value="Methyltransf_12"/>
    <property type="match status" value="1"/>
</dbReference>
<evidence type="ECO:0000256" key="1">
    <source>
        <dbReference type="ARBA" id="ARBA00038158"/>
    </source>
</evidence>
<dbReference type="PANTHER" id="PTHR43591:SF110">
    <property type="entry name" value="RHODANESE DOMAIN-CONTAINING PROTEIN"/>
    <property type="match status" value="1"/>
</dbReference>
<dbReference type="CDD" id="cd02440">
    <property type="entry name" value="AdoMet_MTases"/>
    <property type="match status" value="1"/>
</dbReference>
<proteinExistence type="inferred from homology"/>
<keyword evidence="3" id="KW-0489">Methyltransferase</keyword>
<dbReference type="PANTHER" id="PTHR43591">
    <property type="entry name" value="METHYLTRANSFERASE"/>
    <property type="match status" value="1"/>
</dbReference>
<dbReference type="SUPFAM" id="SSF53335">
    <property type="entry name" value="S-adenosyl-L-methionine-dependent methyltransferases"/>
    <property type="match status" value="1"/>
</dbReference>
<gene>
    <name evidence="3" type="ORF">C8A05DRAFT_43831</name>
</gene>
<dbReference type="AlphaFoldDB" id="A0AAN6RU36"/>
<evidence type="ECO:0000259" key="2">
    <source>
        <dbReference type="Pfam" id="PF08242"/>
    </source>
</evidence>
<evidence type="ECO:0000313" key="3">
    <source>
        <dbReference type="EMBL" id="KAK3902809.1"/>
    </source>
</evidence>
<protein>
    <submittedName>
        <fullName evidence="3">S-adenosyl-L-methionine-dependent methyltransferase</fullName>
    </submittedName>
</protein>
<dbReference type="Proteomes" id="UP001303889">
    <property type="component" value="Unassembled WGS sequence"/>
</dbReference>
<reference evidence="3" key="1">
    <citation type="journal article" date="2023" name="Mol. Phylogenet. Evol.">
        <title>Genome-scale phylogeny and comparative genomics of the fungal order Sordariales.</title>
        <authorList>
            <person name="Hensen N."/>
            <person name="Bonometti L."/>
            <person name="Westerberg I."/>
            <person name="Brannstrom I.O."/>
            <person name="Guillou S."/>
            <person name="Cros-Aarteil S."/>
            <person name="Calhoun S."/>
            <person name="Haridas S."/>
            <person name="Kuo A."/>
            <person name="Mondo S."/>
            <person name="Pangilinan J."/>
            <person name="Riley R."/>
            <person name="LaButti K."/>
            <person name="Andreopoulos B."/>
            <person name="Lipzen A."/>
            <person name="Chen C."/>
            <person name="Yan M."/>
            <person name="Daum C."/>
            <person name="Ng V."/>
            <person name="Clum A."/>
            <person name="Steindorff A."/>
            <person name="Ohm R.A."/>
            <person name="Martin F."/>
            <person name="Silar P."/>
            <person name="Natvig D.O."/>
            <person name="Lalanne C."/>
            <person name="Gautier V."/>
            <person name="Ament-Velasquez S.L."/>
            <person name="Kruys A."/>
            <person name="Hutchinson M.I."/>
            <person name="Powell A.J."/>
            <person name="Barry K."/>
            <person name="Miller A.N."/>
            <person name="Grigoriev I.V."/>
            <person name="Debuchy R."/>
            <person name="Gladieux P."/>
            <person name="Hiltunen Thoren M."/>
            <person name="Johannesson H."/>
        </authorList>
    </citation>
    <scope>NUCLEOTIDE SEQUENCE</scope>
    <source>
        <strain evidence="3">CBS 103.79</strain>
    </source>
</reference>
<feature type="domain" description="Methyltransferase type 12" evidence="2">
    <location>
        <begin position="50"/>
        <end position="146"/>
    </location>
</feature>